<dbReference type="EMBL" id="BAAAEW010000042">
    <property type="protein sequence ID" value="GAA0766259.1"/>
    <property type="molecule type" value="Genomic_DNA"/>
</dbReference>
<keyword evidence="3" id="KW-1185">Reference proteome</keyword>
<evidence type="ECO:0000313" key="2">
    <source>
        <dbReference type="EMBL" id="GAA0766259.1"/>
    </source>
</evidence>
<accession>A0ABP3VQQ4</accession>
<dbReference type="Gene3D" id="1.10.390.10">
    <property type="entry name" value="Neutral Protease Domain 2"/>
    <property type="match status" value="1"/>
</dbReference>
<protein>
    <submittedName>
        <fullName evidence="2">M1 family metallopeptidase</fullName>
    </submittedName>
</protein>
<name>A0ABP3VQQ4_9BURK</name>
<gene>
    <name evidence="2" type="ORF">GCM10009107_54220</name>
</gene>
<comment type="caution">
    <text evidence="2">The sequence shown here is derived from an EMBL/GenBank/DDBJ whole genome shotgun (WGS) entry which is preliminary data.</text>
</comment>
<evidence type="ECO:0000256" key="1">
    <source>
        <dbReference type="SAM" id="SignalP"/>
    </source>
</evidence>
<organism evidence="2 3">
    <name type="scientific">Ideonella azotifigens</name>
    <dbReference type="NCBI Taxonomy" id="513160"/>
    <lineage>
        <taxon>Bacteria</taxon>
        <taxon>Pseudomonadati</taxon>
        <taxon>Pseudomonadota</taxon>
        <taxon>Betaproteobacteria</taxon>
        <taxon>Burkholderiales</taxon>
        <taxon>Sphaerotilaceae</taxon>
        <taxon>Ideonella</taxon>
    </lineage>
</organism>
<reference evidence="3" key="1">
    <citation type="journal article" date="2019" name="Int. J. Syst. Evol. Microbiol.">
        <title>The Global Catalogue of Microorganisms (GCM) 10K type strain sequencing project: providing services to taxonomists for standard genome sequencing and annotation.</title>
        <authorList>
            <consortium name="The Broad Institute Genomics Platform"/>
            <consortium name="The Broad Institute Genome Sequencing Center for Infectious Disease"/>
            <person name="Wu L."/>
            <person name="Ma J."/>
        </authorList>
    </citation>
    <scope>NUCLEOTIDE SEQUENCE [LARGE SCALE GENOMIC DNA]</scope>
    <source>
        <strain evidence="3">JCM 15503</strain>
    </source>
</reference>
<sequence length="751" mass="82818">MRMSRLLTGLAASSALVLGGLALTGCHPSAPPGATSAAATAAPAAASAALVPPSPDGIALASPHAAMVREPSAPGAWGGPRQPGAATLSDRVVDYRIQAKLDPEKHTIEAQQQMTWRNRSDREVRAVYLHLYMNGFEGQGSTFFSEQRNLGFGFRSEVDANEGQWGHIELKKVQQAGAAVPWYFVHPDNGPETDHTVVRLDLPQPVAPGASTQLDIDFFDQLPRVIARTGYFGSFHLVGQWFPKMAVLELPGERGATAPRWNAHEFHLHSEFYADFGQYDVAITVPKGVTVGAVGELQGAPVEKDGWVTHRYVQGDVHDFAFTADKRFDTPLEADWSGPGSPPVKVRVLFPPEYAHNAQPVLKATLDSLTYFSQTLGAYPYKTVTAVVPPYNAEEAGGMEYPTFFTAEGYKDLSPGTANAYGLDFVTIHEFGHGYFYGILASNEFEEPMLDEGMNEFWDMRMIQGRGQLNSLSSRGMQRLGVRLEAPTFEVERLFSVLGEPADGTGENSWDRLSSNSYGSVYGRSATAFHELETLIGSEALARSFKIYYDRWKFRHPAIGDLQAALIEGSGKPEVVNRIFEQQVYAAQKVDDRVSKLVSEEERPQPGTVQKDGRWVERTEGEIDEQLAQDRKAWDKAHPDAKPDAAGPLPFRTTVTLRRYGASAPQTLVVRFADGSSETVRWDDQRRWARYSWVKPAKALSAELDPQDEHALDTHRLDNSQVLKAEPAAARRWAYEIAALVQTFYALVSTL</sequence>
<dbReference type="SUPFAM" id="SSF55486">
    <property type="entry name" value="Metalloproteases ('zincins'), catalytic domain"/>
    <property type="match status" value="1"/>
</dbReference>
<dbReference type="CDD" id="cd09604">
    <property type="entry name" value="M1_APN_like"/>
    <property type="match status" value="1"/>
</dbReference>
<dbReference type="Proteomes" id="UP001500279">
    <property type="component" value="Unassembled WGS sequence"/>
</dbReference>
<feature type="signal peptide" evidence="1">
    <location>
        <begin position="1"/>
        <end position="22"/>
    </location>
</feature>
<keyword evidence="1" id="KW-0732">Signal</keyword>
<evidence type="ECO:0000313" key="3">
    <source>
        <dbReference type="Proteomes" id="UP001500279"/>
    </source>
</evidence>
<dbReference type="PROSITE" id="PS51257">
    <property type="entry name" value="PROKAR_LIPOPROTEIN"/>
    <property type="match status" value="1"/>
</dbReference>
<proteinExistence type="predicted"/>
<dbReference type="InterPro" id="IPR027268">
    <property type="entry name" value="Peptidase_M4/M1_CTD_sf"/>
</dbReference>
<feature type="chain" id="PRO_5045791025" evidence="1">
    <location>
        <begin position="23"/>
        <end position="751"/>
    </location>
</feature>